<gene>
    <name evidence="2" type="ORF">FHR82_002863</name>
</gene>
<dbReference type="Proteomes" id="UP000520767">
    <property type="component" value="Unassembled WGS sequence"/>
</dbReference>
<accession>A0A7W7VDX6</accession>
<comment type="caution">
    <text evidence="2">The sequence shown here is derived from an EMBL/GenBank/DDBJ whole genome shotgun (WGS) entry which is preliminary data.</text>
</comment>
<name>A0A7W7VDX6_9PSEU</name>
<dbReference type="RefSeq" id="WP_311771064.1">
    <property type="nucleotide sequence ID" value="NZ_JACHJQ010000003.1"/>
</dbReference>
<evidence type="ECO:0000313" key="2">
    <source>
        <dbReference type="EMBL" id="MBB4906643.1"/>
    </source>
</evidence>
<evidence type="ECO:0000256" key="1">
    <source>
        <dbReference type="SAM" id="MobiDB-lite"/>
    </source>
</evidence>
<evidence type="ECO:0000313" key="3">
    <source>
        <dbReference type="Proteomes" id="UP000520767"/>
    </source>
</evidence>
<proteinExistence type="predicted"/>
<dbReference type="EMBL" id="JACHJQ010000003">
    <property type="protein sequence ID" value="MBB4906643.1"/>
    <property type="molecule type" value="Genomic_DNA"/>
</dbReference>
<feature type="region of interest" description="Disordered" evidence="1">
    <location>
        <begin position="1"/>
        <end position="30"/>
    </location>
</feature>
<reference evidence="2 3" key="1">
    <citation type="submission" date="2020-08" db="EMBL/GenBank/DDBJ databases">
        <title>Genomic Encyclopedia of Type Strains, Phase III (KMG-III): the genomes of soil and plant-associated and newly described type strains.</title>
        <authorList>
            <person name="Whitman W."/>
        </authorList>
    </citation>
    <scope>NUCLEOTIDE SEQUENCE [LARGE SCALE GENOMIC DNA]</scope>
    <source>
        <strain evidence="2 3">CECT 8960</strain>
    </source>
</reference>
<keyword evidence="3" id="KW-1185">Reference proteome</keyword>
<organism evidence="2 3">
    <name type="scientific">Actinophytocola algeriensis</name>
    <dbReference type="NCBI Taxonomy" id="1768010"/>
    <lineage>
        <taxon>Bacteria</taxon>
        <taxon>Bacillati</taxon>
        <taxon>Actinomycetota</taxon>
        <taxon>Actinomycetes</taxon>
        <taxon>Pseudonocardiales</taxon>
        <taxon>Pseudonocardiaceae</taxon>
    </lineage>
</organism>
<protein>
    <submittedName>
        <fullName evidence="2">Uncharacterized protein</fullName>
    </submittedName>
</protein>
<sequence>MTVVDTGPITDAAAAAEEQRRSSHQPSTAEALRVEPMIGLEWSQAVEQWGGENDATTPAETRRSWLHRAPEQQVLTLYRAIQEADPDAPAPWWLRALAAGTLTSRLEGFTVEDRVSKLLTARTGWVYVPWGADGDSGFWEYVPSERKLTAPGVPTTLMLTDRHTGWIDVIRVHPSEASTAPIAVAGLADLRANLARVESLAP</sequence>
<dbReference type="AlphaFoldDB" id="A0A7W7VDX6"/>